<dbReference type="EMBL" id="MHCR01000026">
    <property type="protein sequence ID" value="OGY24999.1"/>
    <property type="molecule type" value="Genomic_DNA"/>
</dbReference>
<comment type="caution">
    <text evidence="2">The sequence shown here is derived from an EMBL/GenBank/DDBJ whole genome shotgun (WGS) entry which is preliminary data.</text>
</comment>
<keyword evidence="1" id="KW-1133">Transmembrane helix</keyword>
<dbReference type="AlphaFoldDB" id="A0A1G1WBE0"/>
<dbReference type="STRING" id="1802595.A2134_01280"/>
<keyword evidence="1" id="KW-0812">Transmembrane</keyword>
<name>A0A1G1WBE0_9BACT</name>
<organism evidence="2 3">
    <name type="scientific">Candidatus Woykebacteria bacterium RBG_16_39_9b</name>
    <dbReference type="NCBI Taxonomy" id="1802595"/>
    <lineage>
        <taxon>Bacteria</taxon>
        <taxon>Candidatus Woykeibacteriota</taxon>
    </lineage>
</organism>
<reference evidence="2 3" key="1">
    <citation type="journal article" date="2016" name="Nat. Commun.">
        <title>Thousands of microbial genomes shed light on interconnected biogeochemical processes in an aquifer system.</title>
        <authorList>
            <person name="Anantharaman K."/>
            <person name="Brown C.T."/>
            <person name="Hug L.A."/>
            <person name="Sharon I."/>
            <person name="Castelle C.J."/>
            <person name="Probst A.J."/>
            <person name="Thomas B.C."/>
            <person name="Singh A."/>
            <person name="Wilkins M.J."/>
            <person name="Karaoz U."/>
            <person name="Brodie E.L."/>
            <person name="Williams K.H."/>
            <person name="Hubbard S.S."/>
            <person name="Banfield J.F."/>
        </authorList>
    </citation>
    <scope>NUCLEOTIDE SEQUENCE [LARGE SCALE GENOMIC DNA]</scope>
</reference>
<gene>
    <name evidence="2" type="ORF">A2134_01280</name>
</gene>
<evidence type="ECO:0000256" key="1">
    <source>
        <dbReference type="SAM" id="Phobius"/>
    </source>
</evidence>
<proteinExistence type="predicted"/>
<feature type="transmembrane region" description="Helical" evidence="1">
    <location>
        <begin position="25"/>
        <end position="46"/>
    </location>
</feature>
<protein>
    <submittedName>
        <fullName evidence="2">Uncharacterized protein</fullName>
    </submittedName>
</protein>
<dbReference type="Proteomes" id="UP000178162">
    <property type="component" value="Unassembled WGS sequence"/>
</dbReference>
<dbReference type="InterPro" id="IPR043716">
    <property type="entry name" value="DUF5657"/>
</dbReference>
<keyword evidence="1" id="KW-0472">Membrane</keyword>
<dbReference type="Pfam" id="PF18901">
    <property type="entry name" value="DUF5657"/>
    <property type="match status" value="1"/>
</dbReference>
<evidence type="ECO:0000313" key="3">
    <source>
        <dbReference type="Proteomes" id="UP000178162"/>
    </source>
</evidence>
<sequence>MLEEANQIDLFGSTGNYFSGFGVDLIVKIVLLAFLSLYLIFSLIMVKQVSVLTKVVETPHSKFLVKAAWYQFIITAAVAVFVLLI</sequence>
<accession>A0A1G1WBE0</accession>
<feature type="transmembrane region" description="Helical" evidence="1">
    <location>
        <begin position="67"/>
        <end position="84"/>
    </location>
</feature>
<evidence type="ECO:0000313" key="2">
    <source>
        <dbReference type="EMBL" id="OGY24999.1"/>
    </source>
</evidence>